<proteinExistence type="predicted"/>
<dbReference type="EMBL" id="FOIB01000019">
    <property type="protein sequence ID" value="SEU42455.1"/>
    <property type="molecule type" value="Genomic_DNA"/>
</dbReference>
<name>A0A511THV0_MYXFU</name>
<dbReference type="Proteomes" id="UP000321514">
    <property type="component" value="Unassembled WGS sequence"/>
</dbReference>
<keyword evidence="3" id="KW-1185">Reference proteome</keyword>
<dbReference type="EMBL" id="BJXR01000076">
    <property type="protein sequence ID" value="GEN13193.1"/>
    <property type="molecule type" value="Genomic_DNA"/>
</dbReference>
<reference evidence="2 3" key="1">
    <citation type="submission" date="2016-10" db="EMBL/GenBank/DDBJ databases">
        <authorList>
            <person name="Varghese N."/>
            <person name="Submissions S."/>
        </authorList>
    </citation>
    <scope>NUCLEOTIDE SEQUENCE [LARGE SCALE GENOMIC DNA]</scope>
    <source>
        <strain evidence="2 3">DSM 16525</strain>
    </source>
</reference>
<evidence type="ECO:0000313" key="2">
    <source>
        <dbReference type="EMBL" id="SEU42455.1"/>
    </source>
</evidence>
<gene>
    <name evidence="1" type="ORF">MFU01_82300</name>
    <name evidence="2" type="ORF">SAMN05443572_11960</name>
</gene>
<organism evidence="1 4">
    <name type="scientific">Myxococcus fulvus</name>
    <dbReference type="NCBI Taxonomy" id="33"/>
    <lineage>
        <taxon>Bacteria</taxon>
        <taxon>Pseudomonadati</taxon>
        <taxon>Myxococcota</taxon>
        <taxon>Myxococcia</taxon>
        <taxon>Myxococcales</taxon>
        <taxon>Cystobacterineae</taxon>
        <taxon>Myxococcaceae</taxon>
        <taxon>Myxococcus</taxon>
    </lineage>
</organism>
<protein>
    <submittedName>
        <fullName evidence="1">Uncharacterized protein</fullName>
    </submittedName>
</protein>
<dbReference type="RefSeq" id="WP_074959369.1">
    <property type="nucleotide sequence ID" value="NZ_BJXR01000076.1"/>
</dbReference>
<sequence length="364" mass="40372">MSEILNCRFLADPVGFTATYPLVIVTMPGDTPRKDKGSHLSVRSDSRVAYWDISWDDDAQVFAVTLTSAPGEATLPGYWLPWTLNRTNKITLHDKRPTAIDGPPRAFFTAPLSGCSLFIQGNPYTPTVYHTNARDSILENTPSEPRRIAHRAALQEARLHRIPAPKRGGTLENGVHARDYMNEAHPDADTRFARQHEALGINPEHIVMKQESATIFGVGGGALPWSFYLHRHYRVVTSRPAPLRKVVHAPLGTDKIQHGGMGKPVQPAFSGGVEVGALGRSLHWHVEQAMLAYGKRWHFNQSKQTSLALLQLQAAARHGYLALLSVVHYYLGLDSAPYPGLGEPLKLTSEFHDDLDSQYRAWLG</sequence>
<reference evidence="1 4" key="2">
    <citation type="submission" date="2019-07" db="EMBL/GenBank/DDBJ databases">
        <title>Whole genome shotgun sequence of Myxococcus fulvus NBRC 100333.</title>
        <authorList>
            <person name="Hosoyama A."/>
            <person name="Uohara A."/>
            <person name="Ohji S."/>
            <person name="Ichikawa N."/>
        </authorList>
    </citation>
    <scope>NUCLEOTIDE SEQUENCE [LARGE SCALE GENOMIC DNA]</scope>
    <source>
        <strain evidence="1 4">NBRC 100333</strain>
    </source>
</reference>
<evidence type="ECO:0000313" key="1">
    <source>
        <dbReference type="EMBL" id="GEN13193.1"/>
    </source>
</evidence>
<dbReference type="Proteomes" id="UP000183760">
    <property type="component" value="Unassembled WGS sequence"/>
</dbReference>
<dbReference type="OrthoDB" id="5526115at2"/>
<evidence type="ECO:0000313" key="3">
    <source>
        <dbReference type="Proteomes" id="UP000183760"/>
    </source>
</evidence>
<dbReference type="AlphaFoldDB" id="A0A511THV0"/>
<accession>A0A511THV0</accession>
<evidence type="ECO:0000313" key="4">
    <source>
        <dbReference type="Proteomes" id="UP000321514"/>
    </source>
</evidence>
<comment type="caution">
    <text evidence="1">The sequence shown here is derived from an EMBL/GenBank/DDBJ whole genome shotgun (WGS) entry which is preliminary data.</text>
</comment>